<evidence type="ECO:0000256" key="1">
    <source>
        <dbReference type="ARBA" id="ARBA00022691"/>
    </source>
</evidence>
<keyword evidence="2" id="KW-0479">Metal-binding</keyword>
<dbReference type="InterPro" id="IPR058240">
    <property type="entry name" value="rSAM_sf"/>
</dbReference>
<dbReference type="AlphaFoldDB" id="A0A0S7XSW1"/>
<evidence type="ECO:0000256" key="2">
    <source>
        <dbReference type="ARBA" id="ARBA00022723"/>
    </source>
</evidence>
<reference evidence="6 7" key="1">
    <citation type="journal article" date="2015" name="Microbiome">
        <title>Genomic resolution of linkages in carbon, nitrogen, and sulfur cycling among widespread estuary sediment bacteria.</title>
        <authorList>
            <person name="Baker B.J."/>
            <person name="Lazar C.S."/>
            <person name="Teske A.P."/>
            <person name="Dick G.J."/>
        </authorList>
    </citation>
    <scope>NUCLEOTIDE SEQUENCE [LARGE SCALE GENOMIC DNA]</scope>
    <source>
        <strain evidence="6">DG_54_3</strain>
    </source>
</reference>
<dbReference type="Pfam" id="PF04055">
    <property type="entry name" value="Radical_SAM"/>
    <property type="match status" value="1"/>
</dbReference>
<dbReference type="PANTHER" id="PTHR11228:SF7">
    <property type="entry name" value="PQQA PEPTIDE CYCLASE"/>
    <property type="match status" value="1"/>
</dbReference>
<dbReference type="PANTHER" id="PTHR11228">
    <property type="entry name" value="RADICAL SAM DOMAIN PROTEIN"/>
    <property type="match status" value="1"/>
</dbReference>
<comment type="caution">
    <text evidence="6">The sequence shown here is derived from an EMBL/GenBank/DDBJ whole genome shotgun (WGS) entry which is preliminary data.</text>
</comment>
<dbReference type="SFLD" id="SFLDG01067">
    <property type="entry name" value="SPASM/twitch_domain_containing"/>
    <property type="match status" value="1"/>
</dbReference>
<dbReference type="Gene3D" id="3.20.20.70">
    <property type="entry name" value="Aldolase class I"/>
    <property type="match status" value="1"/>
</dbReference>
<dbReference type="GO" id="GO:0051536">
    <property type="term" value="F:iron-sulfur cluster binding"/>
    <property type="evidence" value="ECO:0007669"/>
    <property type="project" value="UniProtKB-KW"/>
</dbReference>
<organism evidence="6 7">
    <name type="scientific">candidate division WOR-1 bacterium DG_54_3</name>
    <dbReference type="NCBI Taxonomy" id="1703775"/>
    <lineage>
        <taxon>Bacteria</taxon>
        <taxon>Bacillati</taxon>
        <taxon>Saganbacteria</taxon>
    </lineage>
</organism>
<dbReference type="InterPro" id="IPR050377">
    <property type="entry name" value="Radical_SAM_PqqE_MftC-like"/>
</dbReference>
<feature type="domain" description="Radical SAM core" evidence="5">
    <location>
        <begin position="17"/>
        <end position="223"/>
    </location>
</feature>
<keyword evidence="4" id="KW-0411">Iron-sulfur</keyword>
<evidence type="ECO:0000313" key="6">
    <source>
        <dbReference type="EMBL" id="KPJ65573.1"/>
    </source>
</evidence>
<evidence type="ECO:0000259" key="5">
    <source>
        <dbReference type="PROSITE" id="PS51918"/>
    </source>
</evidence>
<dbReference type="SUPFAM" id="SSF102114">
    <property type="entry name" value="Radical SAM enzymes"/>
    <property type="match status" value="1"/>
</dbReference>
<dbReference type="GO" id="GO:0046872">
    <property type="term" value="F:metal ion binding"/>
    <property type="evidence" value="ECO:0007669"/>
    <property type="project" value="UniProtKB-KW"/>
</dbReference>
<name>A0A0S7XSW1_UNCSA</name>
<dbReference type="InterPro" id="IPR013785">
    <property type="entry name" value="Aldolase_TIM"/>
</dbReference>
<dbReference type="EMBL" id="LIZX01000110">
    <property type="protein sequence ID" value="KPJ65573.1"/>
    <property type="molecule type" value="Genomic_DNA"/>
</dbReference>
<dbReference type="SFLD" id="SFLDG01386">
    <property type="entry name" value="main_SPASM_domain-containing"/>
    <property type="match status" value="1"/>
</dbReference>
<gene>
    <name evidence="6" type="ORF">AMJ44_09865</name>
</gene>
<evidence type="ECO:0000256" key="4">
    <source>
        <dbReference type="ARBA" id="ARBA00023014"/>
    </source>
</evidence>
<dbReference type="PROSITE" id="PS51918">
    <property type="entry name" value="RADICAL_SAM"/>
    <property type="match status" value="1"/>
</dbReference>
<proteinExistence type="predicted"/>
<protein>
    <recommendedName>
        <fullName evidence="5">Radical SAM core domain-containing protein</fullName>
    </recommendedName>
</protein>
<dbReference type="Proteomes" id="UP000051861">
    <property type="component" value="Unassembled WGS sequence"/>
</dbReference>
<dbReference type="SFLD" id="SFLDS00029">
    <property type="entry name" value="Radical_SAM"/>
    <property type="match status" value="1"/>
</dbReference>
<evidence type="ECO:0000313" key="7">
    <source>
        <dbReference type="Proteomes" id="UP000051861"/>
    </source>
</evidence>
<dbReference type="CDD" id="cd01335">
    <property type="entry name" value="Radical_SAM"/>
    <property type="match status" value="1"/>
</dbReference>
<keyword evidence="1" id="KW-0949">S-adenosyl-L-methionine</keyword>
<sequence length="344" mass="39646">MISSKKTGMLLKYIWTKFKRRPIFLNLEVTKRCNARCKHCDYWKGPHESELKDYVPLVQKINPLIISFTGGEPLVRKDIFDLIQNIKEKGGLLYLTMVTNGALLNLEKAMKLRKAGIDQLSISLDFLDERHDQNRGIKGLYAHLSNLMPGLSQIGFDYVALNTVIMENNLDQITQIAEQAWRWGVKVSYSSYYSMKNNDGSLSVHYENLKKLKKMVGQLIQYKSSLDNITNSTYYLERIPAYFERGEINGCLAGQRWLQVTPDGYLKPCSELPPIGHFEDFPLPREKVSCASCWYSCRGEAQAPLSLRRLAELMGNVRNNRRETFHSFESKKKLFWGLKGQNLK</sequence>
<dbReference type="GO" id="GO:0003824">
    <property type="term" value="F:catalytic activity"/>
    <property type="evidence" value="ECO:0007669"/>
    <property type="project" value="InterPro"/>
</dbReference>
<evidence type="ECO:0000256" key="3">
    <source>
        <dbReference type="ARBA" id="ARBA00023004"/>
    </source>
</evidence>
<dbReference type="InterPro" id="IPR007197">
    <property type="entry name" value="rSAM"/>
</dbReference>
<keyword evidence="3" id="KW-0408">Iron</keyword>
<accession>A0A0S7XSW1</accession>